<gene>
    <name evidence="2" type="ORF">PZ740_01710</name>
</gene>
<comment type="caution">
    <text evidence="2">The sequence shown here is derived from an EMBL/GenBank/DDBJ whole genome shotgun (WGS) entry which is preliminary data.</text>
</comment>
<dbReference type="RefSeq" id="WP_327787509.1">
    <property type="nucleotide sequence ID" value="NZ_JARGEQ010000008.1"/>
</dbReference>
<dbReference type="EMBL" id="JARGEQ010000008">
    <property type="protein sequence ID" value="MDF1585098.1"/>
    <property type="molecule type" value="Genomic_DNA"/>
</dbReference>
<keyword evidence="3" id="KW-1185">Reference proteome</keyword>
<accession>A0AAP3UZB2</accession>
<feature type="chain" id="PRO_5042909158" evidence="1">
    <location>
        <begin position="22"/>
        <end position="108"/>
    </location>
</feature>
<protein>
    <submittedName>
        <fullName evidence="2">Uncharacterized protein</fullName>
    </submittedName>
</protein>
<dbReference type="Proteomes" id="UP001301140">
    <property type="component" value="Unassembled WGS sequence"/>
</dbReference>
<evidence type="ECO:0000313" key="2">
    <source>
        <dbReference type="EMBL" id="MDF1585098.1"/>
    </source>
</evidence>
<evidence type="ECO:0000313" key="3">
    <source>
        <dbReference type="Proteomes" id="UP001301140"/>
    </source>
</evidence>
<dbReference type="AlphaFoldDB" id="A0AAP3UZB2"/>
<name>A0AAP3UZB2_9PROT</name>
<keyword evidence="1" id="KW-0732">Signal</keyword>
<feature type="signal peptide" evidence="1">
    <location>
        <begin position="1"/>
        <end position="21"/>
    </location>
</feature>
<proteinExistence type="predicted"/>
<evidence type="ECO:0000256" key="1">
    <source>
        <dbReference type="SAM" id="SignalP"/>
    </source>
</evidence>
<reference evidence="2 3" key="1">
    <citation type="submission" date="2023-03" db="EMBL/GenBank/DDBJ databases">
        <title>YIM 152171 draft genome.</title>
        <authorList>
            <person name="Yang Z."/>
        </authorList>
    </citation>
    <scope>NUCLEOTIDE SEQUENCE [LARGE SCALE GENOMIC DNA]</scope>
    <source>
        <strain evidence="2 3">YIM 152171</strain>
    </source>
</reference>
<sequence>MRARLLLSGLLVAAWPGPAGAADPLLLEQALEAGTPGTSHLLLDRERISSVRVEKESGFEHRLAITFADEGKPRFTIRCIDPATTRALLDALRPGGPGVFQATGRCRF</sequence>
<organism evidence="2 3">
    <name type="scientific">Marinimicrococcus flavescens</name>
    <dbReference type="NCBI Taxonomy" id="3031815"/>
    <lineage>
        <taxon>Bacteria</taxon>
        <taxon>Pseudomonadati</taxon>
        <taxon>Pseudomonadota</taxon>
        <taxon>Alphaproteobacteria</taxon>
        <taxon>Geminicoccales</taxon>
        <taxon>Geminicoccaceae</taxon>
        <taxon>Marinimicrococcus</taxon>
    </lineage>
</organism>